<dbReference type="InterPro" id="IPR008780">
    <property type="entry name" value="Plasmodium_Vir"/>
</dbReference>
<keyword evidence="1" id="KW-1133">Transmembrane helix</keyword>
<evidence type="ECO:0000313" key="2">
    <source>
        <dbReference type="EMBL" id="SBT51003.1"/>
    </source>
</evidence>
<name>A0A1A9A5E4_PLAOA</name>
<accession>A0A1A9A5E4</accession>
<reference evidence="3" key="2">
    <citation type="submission" date="2016-05" db="EMBL/GenBank/DDBJ databases">
        <authorList>
            <person name="Lavstsen T."/>
            <person name="Jespersen J.S."/>
        </authorList>
    </citation>
    <scope>NUCLEOTIDE SEQUENCE [LARGE SCALE GENOMIC DNA]</scope>
</reference>
<dbReference type="Pfam" id="PF05795">
    <property type="entry name" value="Plasmodium_Vir"/>
    <property type="match status" value="1"/>
</dbReference>
<evidence type="ECO:0000313" key="5">
    <source>
        <dbReference type="Proteomes" id="UP000078555"/>
    </source>
</evidence>
<dbReference type="AlphaFoldDB" id="A0A1A9A5E4"/>
<reference evidence="5" key="3">
    <citation type="submission" date="2016-05" db="EMBL/GenBank/DDBJ databases">
        <authorList>
            <person name="Naeem R."/>
        </authorList>
    </citation>
    <scope>NUCLEOTIDE SEQUENCE [LARGE SCALE GENOMIC DNA]</scope>
</reference>
<keyword evidence="5" id="KW-1185">Reference proteome</keyword>
<reference evidence="4" key="1">
    <citation type="submission" date="2016-05" db="EMBL/GenBank/DDBJ databases">
        <authorList>
            <person name="Naeem Raeece"/>
        </authorList>
    </citation>
    <scope>NUCLEOTIDE SEQUENCE [LARGE SCALE GENOMIC DNA]</scope>
</reference>
<gene>
    <name evidence="2" type="ORF">POVWA1_062260</name>
    <name evidence="3" type="ORF">POVWA2_061930</name>
</gene>
<dbReference type="Proteomes" id="UP000078555">
    <property type="component" value="Unassembled WGS sequence"/>
</dbReference>
<dbReference type="Proteomes" id="UP000078550">
    <property type="component" value="Unassembled WGS sequence"/>
</dbReference>
<proteinExistence type="predicted"/>
<keyword evidence="1" id="KW-0472">Membrane</keyword>
<dbReference type="EMBL" id="FLRE01000224">
    <property type="protein sequence ID" value="SBT51332.1"/>
    <property type="molecule type" value="Genomic_DNA"/>
</dbReference>
<dbReference type="EMBL" id="FLRD01000175">
    <property type="protein sequence ID" value="SBT51003.1"/>
    <property type="molecule type" value="Genomic_DNA"/>
</dbReference>
<feature type="transmembrane region" description="Helical" evidence="1">
    <location>
        <begin position="253"/>
        <end position="280"/>
    </location>
</feature>
<evidence type="ECO:0000313" key="3">
    <source>
        <dbReference type="EMBL" id="SBT51332.1"/>
    </source>
</evidence>
<evidence type="ECO:0000256" key="1">
    <source>
        <dbReference type="SAM" id="Phobius"/>
    </source>
</evidence>
<organism evidence="3 4">
    <name type="scientific">Plasmodium ovale wallikeri</name>
    <dbReference type="NCBI Taxonomy" id="864142"/>
    <lineage>
        <taxon>Eukaryota</taxon>
        <taxon>Sar</taxon>
        <taxon>Alveolata</taxon>
        <taxon>Apicomplexa</taxon>
        <taxon>Aconoidasida</taxon>
        <taxon>Haemosporida</taxon>
        <taxon>Plasmodiidae</taxon>
        <taxon>Plasmodium</taxon>
        <taxon>Plasmodium (Plasmodium)</taxon>
    </lineage>
</organism>
<sequence length="326" mass="38037">MVNSIFIISSVLPNLSSHSSYSIFKAETNTSTCSLLCNKNDNSYVKHPNVYNICCSINENLESINSTVPNDDKEIYCRYFYYWMHEKVSELLKSDTENEYNHIMSSLEKVWDNTVKDGYVLDREKFKPVKDDMTMENVTKFKKLYEYYNEYNNVKEYINQVNSCKLYYSYLTSSNSLYKELEVFCSTTGSKCPEFFHGLKERYTPQSLLDLIPCKELNTSKGEQLPESASKGLHQYQLSDQNSASESSPTSNIIAVLFSLLGIFSIFILLYKFTPFGFWLRKFISKKAKIKDYIDYQKEDDIVEDASRCEQTNSENSQYNFHYLSM</sequence>
<keyword evidence="1" id="KW-0812">Transmembrane</keyword>
<protein>
    <submittedName>
        <fullName evidence="3">PIR Superfamily Protein</fullName>
    </submittedName>
</protein>
<evidence type="ECO:0000313" key="4">
    <source>
        <dbReference type="Proteomes" id="UP000078550"/>
    </source>
</evidence>